<proteinExistence type="predicted"/>
<name>A0A0V0ILB3_SOLCH</name>
<organism evidence="1">
    <name type="scientific">Solanum chacoense</name>
    <name type="common">Chaco potato</name>
    <dbReference type="NCBI Taxonomy" id="4108"/>
    <lineage>
        <taxon>Eukaryota</taxon>
        <taxon>Viridiplantae</taxon>
        <taxon>Streptophyta</taxon>
        <taxon>Embryophyta</taxon>
        <taxon>Tracheophyta</taxon>
        <taxon>Spermatophyta</taxon>
        <taxon>Magnoliopsida</taxon>
        <taxon>eudicotyledons</taxon>
        <taxon>Gunneridae</taxon>
        <taxon>Pentapetalae</taxon>
        <taxon>asterids</taxon>
        <taxon>lamiids</taxon>
        <taxon>Solanales</taxon>
        <taxon>Solanaceae</taxon>
        <taxon>Solanoideae</taxon>
        <taxon>Solaneae</taxon>
        <taxon>Solanum</taxon>
    </lineage>
</organism>
<evidence type="ECO:0000313" key="1">
    <source>
        <dbReference type="EMBL" id="JAP33429.1"/>
    </source>
</evidence>
<sequence length="112" mass="12664">MTLHFQLLDVASLLCKTPLISFPDCPPNASWDNPPSLFVASWVAFTVPAIEKLRDTSWCYPPLKFKNILHSCEVPLQCKKKMNNCLCLFSTYVTSRVQGYYPLLCKNCSSGQ</sequence>
<dbReference type="AlphaFoldDB" id="A0A0V0ILB3"/>
<reference evidence="1" key="1">
    <citation type="submission" date="2015-12" db="EMBL/GenBank/DDBJ databases">
        <title>Gene expression during late stages of embryo sac development: a critical building block for successful pollen-pistil interactions.</title>
        <authorList>
            <person name="Liu Y."/>
            <person name="Joly V."/>
            <person name="Sabar M."/>
            <person name="Matton D.P."/>
        </authorList>
    </citation>
    <scope>NUCLEOTIDE SEQUENCE</scope>
</reference>
<dbReference type="EMBL" id="GEDG01005016">
    <property type="protein sequence ID" value="JAP33429.1"/>
    <property type="molecule type" value="Transcribed_RNA"/>
</dbReference>
<protein>
    <submittedName>
        <fullName evidence="1">Putative ovule protein</fullName>
    </submittedName>
</protein>
<accession>A0A0V0ILB3</accession>